<keyword evidence="5" id="KW-1185">Reference proteome</keyword>
<evidence type="ECO:0000313" key="4">
    <source>
        <dbReference type="EMBL" id="MCI35663.1"/>
    </source>
</evidence>
<keyword evidence="3" id="KW-0687">Ribonucleoprotein</keyword>
<feature type="non-terminal residue" evidence="4">
    <location>
        <position position="67"/>
    </location>
</feature>
<evidence type="ECO:0000256" key="1">
    <source>
        <dbReference type="ARBA" id="ARBA00006227"/>
    </source>
</evidence>
<organism evidence="4 5">
    <name type="scientific">Trifolium medium</name>
    <dbReference type="NCBI Taxonomy" id="97028"/>
    <lineage>
        <taxon>Eukaryota</taxon>
        <taxon>Viridiplantae</taxon>
        <taxon>Streptophyta</taxon>
        <taxon>Embryophyta</taxon>
        <taxon>Tracheophyta</taxon>
        <taxon>Spermatophyta</taxon>
        <taxon>Magnoliopsida</taxon>
        <taxon>eudicotyledons</taxon>
        <taxon>Gunneridae</taxon>
        <taxon>Pentapetalae</taxon>
        <taxon>rosids</taxon>
        <taxon>fabids</taxon>
        <taxon>Fabales</taxon>
        <taxon>Fabaceae</taxon>
        <taxon>Papilionoideae</taxon>
        <taxon>50 kb inversion clade</taxon>
        <taxon>NPAAA clade</taxon>
        <taxon>Hologalegina</taxon>
        <taxon>IRL clade</taxon>
        <taxon>Trifolieae</taxon>
        <taxon>Trifolium</taxon>
    </lineage>
</organism>
<comment type="caution">
    <text evidence="4">The sequence shown here is derived from an EMBL/GenBank/DDBJ whole genome shotgun (WGS) entry which is preliminary data.</text>
</comment>
<evidence type="ECO:0000256" key="3">
    <source>
        <dbReference type="ARBA" id="ARBA00023274"/>
    </source>
</evidence>
<dbReference type="Proteomes" id="UP000265520">
    <property type="component" value="Unassembled WGS sequence"/>
</dbReference>
<sequence length="67" mass="7910">HKYCLLGQLSSEVGWNYYDTIKELEKKRKERAHLNYEKKKQIAKLRATAERIVDERLAPQLEVLAPV</sequence>
<name>A0A392RGD4_9FABA</name>
<dbReference type="AlphaFoldDB" id="A0A392RGD4"/>
<dbReference type="GO" id="GO:0005840">
    <property type="term" value="C:ribosome"/>
    <property type="evidence" value="ECO:0007669"/>
    <property type="project" value="UniProtKB-KW"/>
</dbReference>
<evidence type="ECO:0000313" key="5">
    <source>
        <dbReference type="Proteomes" id="UP000265520"/>
    </source>
</evidence>
<dbReference type="Gene3D" id="6.10.250.3250">
    <property type="match status" value="1"/>
</dbReference>
<evidence type="ECO:0000256" key="2">
    <source>
        <dbReference type="ARBA" id="ARBA00022980"/>
    </source>
</evidence>
<reference evidence="4 5" key="1">
    <citation type="journal article" date="2018" name="Front. Plant Sci.">
        <title>Red Clover (Trifolium pratense) and Zigzag Clover (T. medium) - A Picture of Genomic Similarities and Differences.</title>
        <authorList>
            <person name="Dluhosova J."/>
            <person name="Istvanek J."/>
            <person name="Nedelnik J."/>
            <person name="Repkova J."/>
        </authorList>
    </citation>
    <scope>NUCLEOTIDE SEQUENCE [LARGE SCALE GENOMIC DNA]</scope>
    <source>
        <strain evidence="5">cv. 10/8</strain>
        <tissue evidence="4">Leaf</tissue>
    </source>
</reference>
<proteinExistence type="inferred from homology"/>
<protein>
    <submittedName>
        <fullName evidence="4">60S ribosomal protein L13A-4-like</fullName>
    </submittedName>
</protein>
<dbReference type="FunFam" id="6.10.250.3250:FF:000001">
    <property type="entry name" value="60S ribosomal protein L13a"/>
    <property type="match status" value="1"/>
</dbReference>
<dbReference type="EMBL" id="LXQA010225615">
    <property type="protein sequence ID" value="MCI35663.1"/>
    <property type="molecule type" value="Genomic_DNA"/>
</dbReference>
<comment type="similarity">
    <text evidence="1">Belongs to the universal ribosomal protein uL13 family.</text>
</comment>
<keyword evidence="2 4" id="KW-0689">Ribosomal protein</keyword>
<feature type="non-terminal residue" evidence="4">
    <location>
        <position position="1"/>
    </location>
</feature>
<accession>A0A392RGD4</accession>
<dbReference type="GO" id="GO:1990904">
    <property type="term" value="C:ribonucleoprotein complex"/>
    <property type="evidence" value="ECO:0007669"/>
    <property type="project" value="UniProtKB-KW"/>
</dbReference>